<dbReference type="RefSeq" id="WP_145084050.1">
    <property type="nucleotide sequence ID" value="NZ_CP036274.1"/>
</dbReference>
<dbReference type="KEGG" id="aagg:ETAA8_03730"/>
<sequence length="115" mass="11614">MNTAAVLFVVAALGGVTMLAMRLLGHGRPPIWLAIGHGIVAISGLASLGFAYSQATLPTSAMWALVLLALAALGGATLFGGFHLRGRPLPLFLIAGHGILALTGTGLLLAAIFNS</sequence>
<reference evidence="2 3" key="1">
    <citation type="submission" date="2019-02" db="EMBL/GenBank/DDBJ databases">
        <title>Deep-cultivation of Planctomycetes and their phenomic and genomic characterization uncovers novel biology.</title>
        <authorList>
            <person name="Wiegand S."/>
            <person name="Jogler M."/>
            <person name="Boedeker C."/>
            <person name="Pinto D."/>
            <person name="Vollmers J."/>
            <person name="Rivas-Marin E."/>
            <person name="Kohn T."/>
            <person name="Peeters S.H."/>
            <person name="Heuer A."/>
            <person name="Rast P."/>
            <person name="Oberbeckmann S."/>
            <person name="Bunk B."/>
            <person name="Jeske O."/>
            <person name="Meyerdierks A."/>
            <person name="Storesund J.E."/>
            <person name="Kallscheuer N."/>
            <person name="Luecker S."/>
            <person name="Lage O.M."/>
            <person name="Pohl T."/>
            <person name="Merkel B.J."/>
            <person name="Hornburger P."/>
            <person name="Mueller R.-W."/>
            <person name="Bruemmer F."/>
            <person name="Labrenz M."/>
            <person name="Spormann A.M."/>
            <person name="Op den Camp H."/>
            <person name="Overmann J."/>
            <person name="Amann R."/>
            <person name="Jetten M.S.M."/>
            <person name="Mascher T."/>
            <person name="Medema M.H."/>
            <person name="Devos D.P."/>
            <person name="Kaster A.-K."/>
            <person name="Ovreas L."/>
            <person name="Rohde M."/>
            <person name="Galperin M.Y."/>
            <person name="Jogler C."/>
        </authorList>
    </citation>
    <scope>NUCLEOTIDE SEQUENCE [LARGE SCALE GENOMIC DNA]</scope>
    <source>
        <strain evidence="2 3">ETA_A8</strain>
    </source>
</reference>
<evidence type="ECO:0000313" key="3">
    <source>
        <dbReference type="Proteomes" id="UP000315017"/>
    </source>
</evidence>
<keyword evidence="1" id="KW-1133">Transmembrane helix</keyword>
<feature type="transmembrane region" description="Helical" evidence="1">
    <location>
        <begin position="61"/>
        <end position="84"/>
    </location>
</feature>
<name>A0A517Y4Y6_9BACT</name>
<organism evidence="2 3">
    <name type="scientific">Anatilimnocola aggregata</name>
    <dbReference type="NCBI Taxonomy" id="2528021"/>
    <lineage>
        <taxon>Bacteria</taxon>
        <taxon>Pseudomonadati</taxon>
        <taxon>Planctomycetota</taxon>
        <taxon>Planctomycetia</taxon>
        <taxon>Pirellulales</taxon>
        <taxon>Pirellulaceae</taxon>
        <taxon>Anatilimnocola</taxon>
    </lineage>
</organism>
<gene>
    <name evidence="2" type="ORF">ETAA8_03730</name>
</gene>
<evidence type="ECO:0000256" key="1">
    <source>
        <dbReference type="SAM" id="Phobius"/>
    </source>
</evidence>
<protein>
    <submittedName>
        <fullName evidence="2">Uncharacterized protein</fullName>
    </submittedName>
</protein>
<dbReference type="EMBL" id="CP036274">
    <property type="protein sequence ID" value="QDU25309.1"/>
    <property type="molecule type" value="Genomic_DNA"/>
</dbReference>
<dbReference type="Proteomes" id="UP000315017">
    <property type="component" value="Chromosome"/>
</dbReference>
<evidence type="ECO:0000313" key="2">
    <source>
        <dbReference type="EMBL" id="QDU25309.1"/>
    </source>
</evidence>
<feature type="transmembrane region" description="Helical" evidence="1">
    <location>
        <begin position="6"/>
        <end position="24"/>
    </location>
</feature>
<feature type="transmembrane region" description="Helical" evidence="1">
    <location>
        <begin position="31"/>
        <end position="55"/>
    </location>
</feature>
<dbReference type="AlphaFoldDB" id="A0A517Y4Y6"/>
<keyword evidence="3" id="KW-1185">Reference proteome</keyword>
<keyword evidence="1" id="KW-0472">Membrane</keyword>
<proteinExistence type="predicted"/>
<keyword evidence="1" id="KW-0812">Transmembrane</keyword>
<feature type="transmembrane region" description="Helical" evidence="1">
    <location>
        <begin position="91"/>
        <end position="113"/>
    </location>
</feature>
<accession>A0A517Y4Y6</accession>